<comment type="similarity">
    <text evidence="2 7">Belongs to the glucose-6-phosphate dehydrogenase family.</text>
</comment>
<evidence type="ECO:0000256" key="3">
    <source>
        <dbReference type="ARBA" id="ARBA00022526"/>
    </source>
</evidence>
<proteinExistence type="inferred from homology"/>
<dbReference type="SUPFAM" id="SSF55347">
    <property type="entry name" value="Glyceraldehyde-3-phosphate dehydrogenase-like, C-terminal domain"/>
    <property type="match status" value="1"/>
</dbReference>
<feature type="binding site" evidence="7">
    <location>
        <position position="190"/>
    </location>
    <ligand>
        <name>substrate</name>
    </ligand>
</feature>
<evidence type="ECO:0000259" key="8">
    <source>
        <dbReference type="Pfam" id="PF00479"/>
    </source>
</evidence>
<keyword evidence="6 7" id="KW-0119">Carbohydrate metabolism</keyword>
<comment type="catalytic activity">
    <reaction evidence="7">
        <text>D-glucose 6-phosphate + NADP(+) = 6-phospho-D-glucono-1,5-lactone + NADPH + H(+)</text>
        <dbReference type="Rhea" id="RHEA:15841"/>
        <dbReference type="ChEBI" id="CHEBI:15378"/>
        <dbReference type="ChEBI" id="CHEBI:57783"/>
        <dbReference type="ChEBI" id="CHEBI:57955"/>
        <dbReference type="ChEBI" id="CHEBI:58349"/>
        <dbReference type="ChEBI" id="CHEBI:61548"/>
        <dbReference type="EC" id="1.1.1.49"/>
    </reaction>
</comment>
<dbReference type="UniPathway" id="UPA00115">
    <property type="reaction ID" value="UER00408"/>
</dbReference>
<evidence type="ECO:0000256" key="5">
    <source>
        <dbReference type="ARBA" id="ARBA00023002"/>
    </source>
</evidence>
<dbReference type="InterPro" id="IPR022674">
    <property type="entry name" value="G6P_DH_NAD-bd"/>
</dbReference>
<dbReference type="InterPro" id="IPR036291">
    <property type="entry name" value="NAD(P)-bd_dom_sf"/>
</dbReference>
<accession>Q98EK0</accession>
<dbReference type="GO" id="GO:0005829">
    <property type="term" value="C:cytosol"/>
    <property type="evidence" value="ECO:0007669"/>
    <property type="project" value="TreeGrafter"/>
</dbReference>
<dbReference type="KEGG" id="mlo:mlr4207"/>
<dbReference type="GO" id="GO:0009051">
    <property type="term" value="P:pentose-phosphate shunt, oxidative branch"/>
    <property type="evidence" value="ECO:0007669"/>
    <property type="project" value="TreeGrafter"/>
</dbReference>
<dbReference type="HOGENOM" id="CLU_013524_5_0_5"/>
<dbReference type="PANTHER" id="PTHR23429:SF0">
    <property type="entry name" value="GLUCOSE-6-PHOSPHATE 1-DEHYDROGENASE"/>
    <property type="match status" value="1"/>
</dbReference>
<dbReference type="Pfam" id="PF02781">
    <property type="entry name" value="G6PD_C"/>
    <property type="match status" value="1"/>
</dbReference>
<dbReference type="PIRSF" id="PIRSF000110">
    <property type="entry name" value="G6PD"/>
    <property type="match status" value="1"/>
</dbReference>
<dbReference type="Gene3D" id="3.40.50.720">
    <property type="entry name" value="NAD(P)-binding Rossmann-like Domain"/>
    <property type="match status" value="1"/>
</dbReference>
<evidence type="ECO:0000313" key="11">
    <source>
        <dbReference type="Proteomes" id="UP000000552"/>
    </source>
</evidence>
<dbReference type="InterPro" id="IPR001282">
    <property type="entry name" value="G6P_DH"/>
</dbReference>
<dbReference type="AlphaFoldDB" id="Q98EK0"/>
<organism evidence="10 11">
    <name type="scientific">Mesorhizobium japonicum (strain LMG 29417 / CECT 9101 / MAFF 303099)</name>
    <name type="common">Mesorhizobium loti (strain MAFF 303099)</name>
    <dbReference type="NCBI Taxonomy" id="266835"/>
    <lineage>
        <taxon>Bacteria</taxon>
        <taxon>Pseudomonadati</taxon>
        <taxon>Pseudomonadota</taxon>
        <taxon>Alphaproteobacteria</taxon>
        <taxon>Hyphomicrobiales</taxon>
        <taxon>Phyllobacteriaceae</taxon>
        <taxon>Mesorhizobium</taxon>
    </lineage>
</organism>
<dbReference type="InterPro" id="IPR019796">
    <property type="entry name" value="G6P_DH_AS"/>
</dbReference>
<evidence type="ECO:0000256" key="2">
    <source>
        <dbReference type="ARBA" id="ARBA00009975"/>
    </source>
</evidence>
<name>Q98EK0_RHILO</name>
<keyword evidence="5 7" id="KW-0560">Oxidoreductase</keyword>
<feature type="active site" description="Proton acceptor" evidence="7">
    <location>
        <position position="248"/>
    </location>
</feature>
<evidence type="ECO:0000313" key="10">
    <source>
        <dbReference type="EMBL" id="BAB50918.1"/>
    </source>
</evidence>
<dbReference type="SUPFAM" id="SSF51735">
    <property type="entry name" value="NAD(P)-binding Rossmann-fold domains"/>
    <property type="match status" value="1"/>
</dbReference>
<feature type="binding site" evidence="7">
    <location>
        <position position="224"/>
    </location>
    <ligand>
        <name>substrate</name>
    </ligand>
</feature>
<dbReference type="NCBIfam" id="TIGR00871">
    <property type="entry name" value="zwf"/>
    <property type="match status" value="1"/>
</dbReference>
<dbReference type="GO" id="GO:0050661">
    <property type="term" value="F:NADP binding"/>
    <property type="evidence" value="ECO:0007669"/>
    <property type="project" value="UniProtKB-UniRule"/>
</dbReference>
<protein>
    <recommendedName>
        <fullName evidence="7">Glucose-6-phosphate 1-dehydrogenase</fullName>
        <shortName evidence="7">G6PD</shortName>
        <ecNumber evidence="7">1.1.1.49</ecNumber>
    </recommendedName>
</protein>
<feature type="binding site" evidence="7">
    <location>
        <position position="334"/>
    </location>
    <ligand>
        <name>substrate</name>
    </ligand>
</feature>
<keyword evidence="4 7" id="KW-0521">NADP</keyword>
<feature type="domain" description="Glucose-6-phosphate dehydrogenase NAD-binding" evidence="8">
    <location>
        <begin position="27"/>
        <end position="195"/>
    </location>
</feature>
<gene>
    <name evidence="7" type="primary">zwf</name>
    <name evidence="10" type="ordered locus">mlr4207</name>
</gene>
<evidence type="ECO:0000256" key="6">
    <source>
        <dbReference type="ARBA" id="ARBA00023277"/>
    </source>
</evidence>
<comment type="caution">
    <text evidence="7">Lacks conserved residue(s) required for the propagation of feature annotation.</text>
</comment>
<dbReference type="Pfam" id="PF00479">
    <property type="entry name" value="G6PD_N"/>
    <property type="match status" value="1"/>
</dbReference>
<keyword evidence="3 7" id="KW-0313">Glucose metabolism</keyword>
<evidence type="ECO:0000259" key="9">
    <source>
        <dbReference type="Pfam" id="PF02781"/>
    </source>
</evidence>
<reference evidence="10 11" key="1">
    <citation type="journal article" date="2000" name="DNA Res.">
        <title>Complete genome structure of the nitrogen-fixing symbiotic bacterium Mesorhizobium loti.</title>
        <authorList>
            <person name="Kaneko T."/>
            <person name="Nakamura Y."/>
            <person name="Sato S."/>
            <person name="Asamizu E."/>
            <person name="Kato T."/>
            <person name="Sasamoto S."/>
            <person name="Watanabe A."/>
            <person name="Idesawa K."/>
            <person name="Ishikawa A."/>
            <person name="Kawashima K."/>
            <person name="Kimura T."/>
            <person name="Kishida Y."/>
            <person name="Kiyokawa C."/>
            <person name="Kohara M."/>
            <person name="Matsumoto M."/>
            <person name="Matsuno A."/>
            <person name="Mochizuki Y."/>
            <person name="Nakayama S."/>
            <person name="Nakazaki N."/>
            <person name="Shimpo S."/>
            <person name="Sugimoto M."/>
            <person name="Takeuchi C."/>
            <person name="Yamada M."/>
            <person name="Tabata S."/>
        </authorList>
    </citation>
    <scope>NUCLEOTIDE SEQUENCE [LARGE SCALE GENOMIC DNA]</scope>
    <source>
        <strain evidence="11">LMG 29417 / CECT 9101 / MAFF 303099</strain>
    </source>
</reference>
<comment type="pathway">
    <text evidence="1 7">Carbohydrate degradation; pentose phosphate pathway; D-ribulose 5-phosphate from D-glucose 6-phosphate (oxidative stage): step 1/3.</text>
</comment>
<feature type="binding site" evidence="7">
    <location>
        <position position="156"/>
    </location>
    <ligand>
        <name>NADP(+)</name>
        <dbReference type="ChEBI" id="CHEBI:58349"/>
    </ligand>
</feature>
<comment type="function">
    <text evidence="7">Catalyzes the oxidation of glucose 6-phosphate to 6-phosphogluconolactone.</text>
</comment>
<dbReference type="EC" id="1.1.1.49" evidence="7"/>
<dbReference type="PANTHER" id="PTHR23429">
    <property type="entry name" value="GLUCOSE-6-PHOSPHATE 1-DEHYDROGENASE G6PD"/>
    <property type="match status" value="1"/>
</dbReference>
<dbReference type="PROSITE" id="PS00069">
    <property type="entry name" value="G6P_DEHYDROGENASE"/>
    <property type="match status" value="1"/>
</dbReference>
<feature type="binding site" evidence="7">
    <location>
        <position position="186"/>
    </location>
    <ligand>
        <name>substrate</name>
    </ligand>
</feature>
<dbReference type="EMBL" id="BA000012">
    <property type="protein sequence ID" value="BAB50918.1"/>
    <property type="molecule type" value="Genomic_DNA"/>
</dbReference>
<dbReference type="PRINTS" id="PR00079">
    <property type="entry name" value="G6PDHDRGNASE"/>
</dbReference>
<sequence length="475" mass="53046">MSKSRRPASDATAGDARMSQERSDTLVLFGATGDLAHKKIFPALYQMVAKGTLTEPVIGVAFDAWDIKQLQARARDGIVNALGKIDEKVFAKFASLLRYVSGDYRDPATFEKLKTALGTAQRPLHYMAVPPTMFETVVQGLEQSGTARGARLMVEKPFGHDLQSARWLNRVLHLVFDEQSIFRIDHYLGKEAIQNLLYFRFANSFLEPIWNRNFVESVQITMAEDFGVEGRGRFYDDVGCIRDVIENHLLNILLLLAMEPPVGRSADDLIDEKVQVLRAIRTLTKDDVVRGQFTGYLAEPGVAPNSPVETFAAVRFFVDTWRWQDVPFFIRAGKNMPVHVTEVVVRLKRPPLDVFDPIKPADQNYVRFRIDPQVVIAIGAQRKAPGDDMVGEQVELTALDDSKADMPPYERLIGDAMNGNGQLFTRQDAAELAWRIVGPVLGDTTPPHLYEPKTWGPAHAMAGFGPPNGWIDPVA</sequence>
<feature type="binding site" evidence="7">
    <location>
        <position position="243"/>
    </location>
    <ligand>
        <name>substrate</name>
    </ligand>
</feature>
<dbReference type="GO" id="GO:0004345">
    <property type="term" value="F:glucose-6-phosphate dehydrogenase activity"/>
    <property type="evidence" value="ECO:0007669"/>
    <property type="project" value="UniProtKB-UniRule"/>
</dbReference>
<evidence type="ECO:0000256" key="7">
    <source>
        <dbReference type="HAMAP-Rule" id="MF_00966"/>
    </source>
</evidence>
<evidence type="ECO:0000256" key="1">
    <source>
        <dbReference type="ARBA" id="ARBA00004937"/>
    </source>
</evidence>
<evidence type="ECO:0000256" key="4">
    <source>
        <dbReference type="ARBA" id="ARBA00022857"/>
    </source>
</evidence>
<dbReference type="InterPro" id="IPR022675">
    <property type="entry name" value="G6P_DH_C"/>
</dbReference>
<dbReference type="HAMAP" id="MF_00966">
    <property type="entry name" value="G6PD"/>
    <property type="match status" value="1"/>
</dbReference>
<dbReference type="Proteomes" id="UP000000552">
    <property type="component" value="Chromosome"/>
</dbReference>
<dbReference type="Gene3D" id="3.30.360.10">
    <property type="entry name" value="Dihydrodipicolinate Reductase, domain 2"/>
    <property type="match status" value="1"/>
</dbReference>
<dbReference type="eggNOG" id="COG0364">
    <property type="taxonomic scope" value="Bacteria"/>
</dbReference>
<feature type="domain" description="Glucose-6-phosphate dehydrogenase C-terminal" evidence="9">
    <location>
        <begin position="198"/>
        <end position="461"/>
    </location>
</feature>
<dbReference type="GO" id="GO:0006006">
    <property type="term" value="P:glucose metabolic process"/>
    <property type="evidence" value="ECO:0007669"/>
    <property type="project" value="UniProtKB-KW"/>
</dbReference>